<dbReference type="EMBL" id="LSSL01003079">
    <property type="protein sequence ID" value="OLY80838.1"/>
    <property type="molecule type" value="Genomic_DNA"/>
</dbReference>
<proteinExistence type="predicted"/>
<organism evidence="1 3">
    <name type="scientific">Smittium mucronatum</name>
    <dbReference type="NCBI Taxonomy" id="133383"/>
    <lineage>
        <taxon>Eukaryota</taxon>
        <taxon>Fungi</taxon>
        <taxon>Fungi incertae sedis</taxon>
        <taxon>Zoopagomycota</taxon>
        <taxon>Kickxellomycotina</taxon>
        <taxon>Harpellomycetes</taxon>
        <taxon>Harpellales</taxon>
        <taxon>Legeriomycetaceae</taxon>
        <taxon>Smittium</taxon>
    </lineage>
</organism>
<reference evidence="1" key="2">
    <citation type="submission" date="2017-01" db="EMBL/GenBank/DDBJ databases">
        <authorList>
            <person name="Mah S.A."/>
            <person name="Swanson W.J."/>
            <person name="Moy G.W."/>
            <person name="Vacquier V.D."/>
        </authorList>
    </citation>
    <scope>NUCLEOTIDE SEQUENCE</scope>
    <source>
        <strain evidence="1">ALG-7-W6</strain>
    </source>
</reference>
<dbReference type="EMBL" id="LSSL01004447">
    <property type="protein sequence ID" value="OLY79444.1"/>
    <property type="molecule type" value="Genomic_DNA"/>
</dbReference>
<sequence>MPICCYGGETSSMNEARFKPIQAEIDKGIRLVANLSNFATMERDLTELEIRFVFLKTSTGREHEYHKWQTLKTWISGHIN</sequence>
<dbReference type="Proteomes" id="UP000187455">
    <property type="component" value="Unassembled WGS sequence"/>
</dbReference>
<name>A0A1R0GRD1_9FUNG</name>
<accession>A0A1R0GRD1</accession>
<reference evidence="1 3" key="1">
    <citation type="journal article" date="2016" name="Mol. Biol. Evol.">
        <title>Genome-Wide Survey of Gut Fungi (Harpellales) Reveals the First Horizontally Transferred Ubiquitin Gene from a Mosquito Host.</title>
        <authorList>
            <person name="Wang Y."/>
            <person name="White M.M."/>
            <person name="Kvist S."/>
            <person name="Moncalvo J.M."/>
        </authorList>
    </citation>
    <scope>NUCLEOTIDE SEQUENCE [LARGE SCALE GENOMIC DNA]</scope>
    <source>
        <strain evidence="1 3">ALG-7-W6</strain>
    </source>
</reference>
<evidence type="ECO:0000313" key="1">
    <source>
        <dbReference type="EMBL" id="OLY79444.1"/>
    </source>
</evidence>
<protein>
    <submittedName>
        <fullName evidence="1">Uncharacterized protein</fullName>
    </submittedName>
</protein>
<comment type="caution">
    <text evidence="1">The sequence shown here is derived from an EMBL/GenBank/DDBJ whole genome shotgun (WGS) entry which is preliminary data.</text>
</comment>
<keyword evidence="3" id="KW-1185">Reference proteome</keyword>
<evidence type="ECO:0000313" key="2">
    <source>
        <dbReference type="EMBL" id="OLY80838.1"/>
    </source>
</evidence>
<dbReference type="AlphaFoldDB" id="A0A1R0GRD1"/>
<gene>
    <name evidence="2" type="ORF">AYI68_g5060</name>
    <name evidence="1" type="ORF">AYI68_g6487</name>
</gene>
<evidence type="ECO:0000313" key="3">
    <source>
        <dbReference type="Proteomes" id="UP000187455"/>
    </source>
</evidence>